<proteinExistence type="predicted"/>
<protein>
    <submittedName>
        <fullName evidence="1">CAZy families GH43 protein</fullName>
    </submittedName>
</protein>
<dbReference type="AlphaFoldDB" id="A0A060CMK6"/>
<evidence type="ECO:0000313" key="1">
    <source>
        <dbReference type="EMBL" id="AIA94345.1"/>
    </source>
</evidence>
<name>A0A060CMK6_9ACTN</name>
<dbReference type="SUPFAM" id="SSF75005">
    <property type="entry name" value="Arabinanase/levansucrase/invertase"/>
    <property type="match status" value="1"/>
</dbReference>
<organism evidence="1">
    <name type="scientific">uncultured Stackebrandtia sp</name>
    <dbReference type="NCBI Taxonomy" id="670720"/>
    <lineage>
        <taxon>Bacteria</taxon>
        <taxon>Bacillati</taxon>
        <taxon>Actinomycetota</taxon>
        <taxon>Actinomycetes</taxon>
        <taxon>Glycomycetales</taxon>
        <taxon>Glycomycetaceae</taxon>
        <taxon>Stackebrandtia</taxon>
        <taxon>environmental samples</taxon>
    </lineage>
</organism>
<dbReference type="InterPro" id="IPR023296">
    <property type="entry name" value="Glyco_hydro_beta-prop_sf"/>
</dbReference>
<dbReference type="EMBL" id="KF126993">
    <property type="protein sequence ID" value="AIA94345.1"/>
    <property type="molecule type" value="Genomic_DNA"/>
</dbReference>
<dbReference type="Gene3D" id="2.115.10.20">
    <property type="entry name" value="Glycosyl hydrolase domain, family 43"/>
    <property type="match status" value="1"/>
</dbReference>
<reference evidence="1" key="1">
    <citation type="journal article" date="2013" name="Environ. Microbiol.">
        <title>Seasonally variable intestinal metagenomes of the red palm weevil (Rhynchophorus ferrugineus).</title>
        <authorList>
            <person name="Jia S."/>
            <person name="Zhang X."/>
            <person name="Zhang G."/>
            <person name="Yin A."/>
            <person name="Zhang S."/>
            <person name="Li F."/>
            <person name="Wang L."/>
            <person name="Zhao D."/>
            <person name="Yun Q."/>
            <person name="Tala"/>
            <person name="Wang J."/>
            <person name="Sun G."/>
            <person name="Baabdullah M."/>
            <person name="Yu X."/>
            <person name="Hu S."/>
            <person name="Al-Mssallem I.S."/>
            <person name="Yu J."/>
        </authorList>
    </citation>
    <scope>NUCLEOTIDE SEQUENCE</scope>
</reference>
<feature type="non-terminal residue" evidence="1">
    <location>
        <position position="74"/>
    </location>
</feature>
<sequence length="74" mass="7676">MAATGDQFVAMATSALGYRMTAPNPGGPWTHVGRGLSSLPAWSTGDGGIWAPEIQKVSGNTWVMFYAATVSGMV</sequence>
<accession>A0A060CMK6</accession>